<dbReference type="EMBL" id="CP150849">
    <property type="protein sequence ID" value="WZW55364.1"/>
    <property type="molecule type" value="Genomic_DNA"/>
</dbReference>
<keyword evidence="1" id="KW-0805">Transcription regulation</keyword>
<dbReference type="SUPFAM" id="SSF55781">
    <property type="entry name" value="GAF domain-like"/>
    <property type="match status" value="1"/>
</dbReference>
<name>A0ABZ3BJX8_BURPY</name>
<feature type="domain" description="HTH iclR-type" evidence="4">
    <location>
        <begin position="9"/>
        <end position="71"/>
    </location>
</feature>
<evidence type="ECO:0000256" key="2">
    <source>
        <dbReference type="ARBA" id="ARBA00023125"/>
    </source>
</evidence>
<proteinExistence type="predicted"/>
<dbReference type="InterPro" id="IPR029016">
    <property type="entry name" value="GAF-like_dom_sf"/>
</dbReference>
<dbReference type="RefSeq" id="WP_342309265.1">
    <property type="nucleotide sequence ID" value="NZ_CP150849.1"/>
</dbReference>
<evidence type="ECO:0000313" key="6">
    <source>
        <dbReference type="EMBL" id="WZW55364.1"/>
    </source>
</evidence>
<organism evidence="6 7">
    <name type="scientific">Burkholderia pyrrocinia</name>
    <name type="common">Pseudomonas pyrrocinia</name>
    <dbReference type="NCBI Taxonomy" id="60550"/>
    <lineage>
        <taxon>Bacteria</taxon>
        <taxon>Pseudomonadati</taxon>
        <taxon>Pseudomonadota</taxon>
        <taxon>Betaproteobacteria</taxon>
        <taxon>Burkholderiales</taxon>
        <taxon>Burkholderiaceae</taxon>
        <taxon>Burkholderia</taxon>
        <taxon>Burkholderia cepacia complex</taxon>
    </lineage>
</organism>
<reference evidence="6 7" key="1">
    <citation type="submission" date="2024-04" db="EMBL/GenBank/DDBJ databases">
        <title>Biological Control Activity of Plant Growth Promoting Rhizobacteria Burkholderia pyrrocinia BX1 against Tobacco black shank Introduction Tobacco black shank (TBS) caused by the oomycete Phytophthora. nicotianae (P. nicotianae) has become a destructive soil.</title>
        <authorList>
            <person name="Liu X."/>
            <person name="Shu C."/>
        </authorList>
    </citation>
    <scope>NUCLEOTIDE SEQUENCE [LARGE SCALE GENOMIC DNA]</scope>
    <source>
        <strain evidence="6 7">BX1</strain>
    </source>
</reference>
<dbReference type="PROSITE" id="PS51077">
    <property type="entry name" value="HTH_ICLR"/>
    <property type="match status" value="1"/>
</dbReference>
<keyword evidence="3" id="KW-0804">Transcription</keyword>
<dbReference type="InterPro" id="IPR005471">
    <property type="entry name" value="Tscrpt_reg_IclR_N"/>
</dbReference>
<dbReference type="PANTHER" id="PTHR30136">
    <property type="entry name" value="HELIX-TURN-HELIX TRANSCRIPTIONAL REGULATOR, ICLR FAMILY"/>
    <property type="match status" value="1"/>
</dbReference>
<sequence>MDKDSVSVVKSADRVLDVLELLAARRRPMSHTEIGEALSIPKSSLTQLLRNLEARGYLALVPGPNTYDLGPALFALVREAGSEPDLIKLIRPFVERLAAELNESSALNLLRENGVECVSSMNSSHALLFIMRTGEIAPLHAVSSGKAILAFLPEDEREQILGRMSFERVTEHTKTSVDGLRKELRKIARDGVAYSFEEYTRGIVGIAVPVLDAQRRPLGAINIAVPVVRYSPSRDPELVDALVATAAAIEAELNASAGHHKVI</sequence>
<dbReference type="Pfam" id="PF01614">
    <property type="entry name" value="IclR_C"/>
    <property type="match status" value="1"/>
</dbReference>
<evidence type="ECO:0000256" key="3">
    <source>
        <dbReference type="ARBA" id="ARBA00023163"/>
    </source>
</evidence>
<evidence type="ECO:0000259" key="4">
    <source>
        <dbReference type="PROSITE" id="PS51077"/>
    </source>
</evidence>
<dbReference type="Gene3D" id="1.10.10.10">
    <property type="entry name" value="Winged helix-like DNA-binding domain superfamily/Winged helix DNA-binding domain"/>
    <property type="match status" value="1"/>
</dbReference>
<evidence type="ECO:0000259" key="5">
    <source>
        <dbReference type="PROSITE" id="PS51078"/>
    </source>
</evidence>
<keyword evidence="7" id="KW-1185">Reference proteome</keyword>
<dbReference type="SUPFAM" id="SSF46785">
    <property type="entry name" value="Winged helix' DNA-binding domain"/>
    <property type="match status" value="1"/>
</dbReference>
<dbReference type="PROSITE" id="PS51078">
    <property type="entry name" value="ICLR_ED"/>
    <property type="match status" value="1"/>
</dbReference>
<gene>
    <name evidence="6" type="ORF">WN985_06780</name>
</gene>
<dbReference type="Proteomes" id="UP001484179">
    <property type="component" value="Chromosome 1"/>
</dbReference>
<dbReference type="Gene3D" id="3.30.450.40">
    <property type="match status" value="1"/>
</dbReference>
<dbReference type="InterPro" id="IPR014757">
    <property type="entry name" value="Tscrpt_reg_IclR_C"/>
</dbReference>
<dbReference type="InterPro" id="IPR050707">
    <property type="entry name" value="HTH_MetabolicPath_Reg"/>
</dbReference>
<dbReference type="PANTHER" id="PTHR30136:SF35">
    <property type="entry name" value="HTH-TYPE TRANSCRIPTIONAL REGULATOR RV1719"/>
    <property type="match status" value="1"/>
</dbReference>
<dbReference type="InterPro" id="IPR036390">
    <property type="entry name" value="WH_DNA-bd_sf"/>
</dbReference>
<keyword evidence="2" id="KW-0238">DNA-binding</keyword>
<evidence type="ECO:0000256" key="1">
    <source>
        <dbReference type="ARBA" id="ARBA00023015"/>
    </source>
</evidence>
<feature type="domain" description="IclR-ED" evidence="5">
    <location>
        <begin position="72"/>
        <end position="255"/>
    </location>
</feature>
<dbReference type="InterPro" id="IPR036388">
    <property type="entry name" value="WH-like_DNA-bd_sf"/>
</dbReference>
<evidence type="ECO:0000313" key="7">
    <source>
        <dbReference type="Proteomes" id="UP001484179"/>
    </source>
</evidence>
<accession>A0ABZ3BJX8</accession>
<dbReference type="SMART" id="SM00346">
    <property type="entry name" value="HTH_ICLR"/>
    <property type="match status" value="1"/>
</dbReference>
<protein>
    <submittedName>
        <fullName evidence="6">IclR family transcriptional regulator</fullName>
    </submittedName>
</protein>
<dbReference type="Pfam" id="PF09339">
    <property type="entry name" value="HTH_IclR"/>
    <property type="match status" value="1"/>
</dbReference>